<dbReference type="Pfam" id="PF00578">
    <property type="entry name" value="AhpC-TSA"/>
    <property type="match status" value="1"/>
</dbReference>
<accession>A0A2C8F7G1</accession>
<dbReference type="SUPFAM" id="SSF52833">
    <property type="entry name" value="Thioredoxin-like"/>
    <property type="match status" value="1"/>
</dbReference>
<dbReference type="KEGG" id="pprf:DPRO_1788"/>
<name>A0A2C8F7G1_9BACT</name>
<keyword evidence="3" id="KW-1185">Reference proteome</keyword>
<evidence type="ECO:0000313" key="2">
    <source>
        <dbReference type="EMBL" id="SOB58688.1"/>
    </source>
</evidence>
<dbReference type="InterPro" id="IPR036249">
    <property type="entry name" value="Thioredoxin-like_sf"/>
</dbReference>
<evidence type="ECO:0000259" key="1">
    <source>
        <dbReference type="Pfam" id="PF00578"/>
    </source>
</evidence>
<reference evidence="3" key="1">
    <citation type="submission" date="2017-09" db="EMBL/GenBank/DDBJ databases">
        <authorList>
            <person name="Regsiter A."/>
            <person name="William W."/>
        </authorList>
    </citation>
    <scope>NUCLEOTIDE SEQUENCE [LARGE SCALE GENOMIC DNA]</scope>
    <source>
        <strain evidence="3">500-1</strain>
    </source>
</reference>
<dbReference type="Proteomes" id="UP000219215">
    <property type="component" value="Chromosome DPRO"/>
</dbReference>
<dbReference type="InterPro" id="IPR000866">
    <property type="entry name" value="AhpC/TSA"/>
</dbReference>
<dbReference type="EMBL" id="LT907975">
    <property type="protein sequence ID" value="SOB58688.1"/>
    <property type="molecule type" value="Genomic_DNA"/>
</dbReference>
<sequence>MGATLVCISPETPDNSLSTKEKNELTFEVLYDAGNKVAESYGLVFTVSDSLKGIYKQFGIDLEASNGDGTWSLPVTATYVIKQDGTVAYHFADADYTKRLEPDEVVNALKEL</sequence>
<gene>
    <name evidence="2" type="ORF">DPRO_1788</name>
</gene>
<dbReference type="GO" id="GO:0016209">
    <property type="term" value="F:antioxidant activity"/>
    <property type="evidence" value="ECO:0007669"/>
    <property type="project" value="InterPro"/>
</dbReference>
<dbReference type="GO" id="GO:0016491">
    <property type="term" value="F:oxidoreductase activity"/>
    <property type="evidence" value="ECO:0007669"/>
    <property type="project" value="InterPro"/>
</dbReference>
<dbReference type="Gene3D" id="3.40.30.10">
    <property type="entry name" value="Glutaredoxin"/>
    <property type="match status" value="1"/>
</dbReference>
<evidence type="ECO:0000313" key="3">
    <source>
        <dbReference type="Proteomes" id="UP000219215"/>
    </source>
</evidence>
<organism evidence="2 3">
    <name type="scientific">Pseudodesulfovibrio profundus</name>
    <dbReference type="NCBI Taxonomy" id="57320"/>
    <lineage>
        <taxon>Bacteria</taxon>
        <taxon>Pseudomonadati</taxon>
        <taxon>Thermodesulfobacteriota</taxon>
        <taxon>Desulfovibrionia</taxon>
        <taxon>Desulfovibrionales</taxon>
        <taxon>Desulfovibrionaceae</taxon>
    </lineage>
</organism>
<protein>
    <submittedName>
        <fullName evidence="2">Alkyl hydroperoxide reductase/ Thiol specific antioxidant/ Mal allergen</fullName>
    </submittedName>
</protein>
<proteinExistence type="predicted"/>
<dbReference type="AlphaFoldDB" id="A0A2C8F7G1"/>
<feature type="domain" description="Alkyl hydroperoxide reductase subunit C/ Thiol specific antioxidant" evidence="1">
    <location>
        <begin position="2"/>
        <end position="89"/>
    </location>
</feature>